<accession>A0A508A8L2</accession>
<comment type="caution">
    <text evidence="2">The sequence shown here is derived from an EMBL/GenBank/DDBJ whole genome shotgun (WGS) entry which is preliminary data.</text>
</comment>
<keyword evidence="1" id="KW-0812">Transmembrane</keyword>
<dbReference type="EMBL" id="VICE01000098">
    <property type="protein sequence ID" value="TQD43355.1"/>
    <property type="molecule type" value="Genomic_DNA"/>
</dbReference>
<evidence type="ECO:0008006" key="4">
    <source>
        <dbReference type="Google" id="ProtNLM"/>
    </source>
</evidence>
<protein>
    <recommendedName>
        <fullName evidence="4">VanZ-like domain-containing protein</fullName>
    </recommendedName>
</protein>
<sequence length="131" mass="14062">MPLPWAALGYLAMLVAVMALFMGRKWETFHAATLVALFPGFYSHVSNLCIAYLLYTGIGYPFLMAGGRLRVLAWGGLGLVAANLAYESFIPVLNTRDPIDAAYGVAGTATGLLVLWVLDRWGLVPAPAGED</sequence>
<feature type="transmembrane region" description="Helical" evidence="1">
    <location>
        <begin position="98"/>
        <end position="118"/>
    </location>
</feature>
<dbReference type="OrthoDB" id="5975840at2"/>
<proteinExistence type="predicted"/>
<keyword evidence="3" id="KW-1185">Reference proteome</keyword>
<keyword evidence="1" id="KW-0472">Membrane</keyword>
<name>A0A508A8L2_9GAMM</name>
<dbReference type="RefSeq" id="WP_141518786.1">
    <property type="nucleotide sequence ID" value="NZ_VICE01000098.1"/>
</dbReference>
<dbReference type="AlphaFoldDB" id="A0A508A8L2"/>
<gene>
    <name evidence="2" type="ORF">FKV25_10640</name>
</gene>
<reference evidence="2 3" key="1">
    <citation type="submission" date="2019-06" db="EMBL/GenBank/DDBJ databases">
        <title>Lysobacter alkalisoli sp. nov. isolated from saline soil.</title>
        <authorList>
            <person name="Sun J.-Q."/>
            <person name="Xu L."/>
        </authorList>
    </citation>
    <scope>NUCLEOTIDE SEQUENCE [LARGE SCALE GENOMIC DNA]</scope>
    <source>
        <strain evidence="2 3">JCM 31130</strain>
    </source>
</reference>
<keyword evidence="1" id="KW-1133">Transmembrane helix</keyword>
<evidence type="ECO:0000256" key="1">
    <source>
        <dbReference type="SAM" id="Phobius"/>
    </source>
</evidence>
<dbReference type="Proteomes" id="UP000318212">
    <property type="component" value="Unassembled WGS sequence"/>
</dbReference>
<feature type="transmembrane region" description="Helical" evidence="1">
    <location>
        <begin position="6"/>
        <end position="22"/>
    </location>
</feature>
<feature type="transmembrane region" description="Helical" evidence="1">
    <location>
        <begin position="34"/>
        <end position="55"/>
    </location>
</feature>
<feature type="transmembrane region" description="Helical" evidence="1">
    <location>
        <begin position="67"/>
        <end position="86"/>
    </location>
</feature>
<evidence type="ECO:0000313" key="3">
    <source>
        <dbReference type="Proteomes" id="UP000318212"/>
    </source>
</evidence>
<organism evidence="2 3">
    <name type="scientific">Marilutibacter aestuarii</name>
    <dbReference type="NCBI Taxonomy" id="1706195"/>
    <lineage>
        <taxon>Bacteria</taxon>
        <taxon>Pseudomonadati</taxon>
        <taxon>Pseudomonadota</taxon>
        <taxon>Gammaproteobacteria</taxon>
        <taxon>Lysobacterales</taxon>
        <taxon>Lysobacteraceae</taxon>
        <taxon>Marilutibacter</taxon>
    </lineage>
</organism>
<evidence type="ECO:0000313" key="2">
    <source>
        <dbReference type="EMBL" id="TQD43355.1"/>
    </source>
</evidence>